<reference evidence="6 7" key="1">
    <citation type="submission" date="2021-05" db="EMBL/GenBank/DDBJ databases">
        <title>Molecular characterization for Shewanella algae harboring chromosomal blaOXA-55-like strains isolated from clinical and environment sample.</title>
        <authorList>
            <person name="Ohama Y."/>
            <person name="Aoki K."/>
            <person name="Harada S."/>
            <person name="Moriya K."/>
            <person name="Ishii Y."/>
            <person name="Tateda K."/>
        </authorList>
    </citation>
    <scope>NUCLEOTIDE SEQUENCE [LARGE SCALE GENOMIC DNA]</scope>
    <source>
        <strain evidence="6 7">LMG 23746</strain>
    </source>
</reference>
<comment type="caution">
    <text evidence="6">The sequence shown here is derived from an EMBL/GenBank/DDBJ whole genome shotgun (WGS) entry which is preliminary data.</text>
</comment>
<organism evidence="6 7">
    <name type="scientific">Shewanella algidipiscicola</name>
    <dbReference type="NCBI Taxonomy" id="614070"/>
    <lineage>
        <taxon>Bacteria</taxon>
        <taxon>Pseudomonadati</taxon>
        <taxon>Pseudomonadota</taxon>
        <taxon>Gammaproteobacteria</taxon>
        <taxon>Alteromonadales</taxon>
        <taxon>Shewanellaceae</taxon>
        <taxon>Shewanella</taxon>
    </lineage>
</organism>
<dbReference type="SUPFAM" id="SSF53850">
    <property type="entry name" value="Periplasmic binding protein-like II"/>
    <property type="match status" value="1"/>
</dbReference>
<dbReference type="PROSITE" id="PS50931">
    <property type="entry name" value="HTH_LYSR"/>
    <property type="match status" value="1"/>
</dbReference>
<keyword evidence="7" id="KW-1185">Reference proteome</keyword>
<dbReference type="Pfam" id="PF03466">
    <property type="entry name" value="LysR_substrate"/>
    <property type="match status" value="1"/>
</dbReference>
<dbReference type="Pfam" id="PF00126">
    <property type="entry name" value="HTH_1"/>
    <property type="match status" value="1"/>
</dbReference>
<evidence type="ECO:0000313" key="6">
    <source>
        <dbReference type="EMBL" id="GIU49015.1"/>
    </source>
</evidence>
<feature type="domain" description="HTH lysR-type" evidence="5">
    <location>
        <begin position="41"/>
        <end position="93"/>
    </location>
</feature>
<evidence type="ECO:0000259" key="5">
    <source>
        <dbReference type="PROSITE" id="PS50931"/>
    </source>
</evidence>
<dbReference type="EMBL" id="BPFB01000034">
    <property type="protein sequence ID" value="GIU49015.1"/>
    <property type="molecule type" value="Genomic_DNA"/>
</dbReference>
<dbReference type="InterPro" id="IPR005119">
    <property type="entry name" value="LysR_subst-bd"/>
</dbReference>
<evidence type="ECO:0000256" key="3">
    <source>
        <dbReference type="ARBA" id="ARBA00023125"/>
    </source>
</evidence>
<dbReference type="PANTHER" id="PTHR30118">
    <property type="entry name" value="HTH-TYPE TRANSCRIPTIONAL REGULATOR LEUO-RELATED"/>
    <property type="match status" value="1"/>
</dbReference>
<protein>
    <recommendedName>
        <fullName evidence="5">HTH lysR-type domain-containing protein</fullName>
    </recommendedName>
</protein>
<name>A0ABQ4PLV2_9GAMM</name>
<dbReference type="PANTHER" id="PTHR30118:SF11">
    <property type="entry name" value="HTH-TYPE TRANSCRIPTIONAL REGULATOR YIDZ"/>
    <property type="match status" value="1"/>
</dbReference>
<dbReference type="InterPro" id="IPR000847">
    <property type="entry name" value="LysR_HTH_N"/>
</dbReference>
<gene>
    <name evidence="6" type="ORF">TUM4630_26670</name>
</gene>
<evidence type="ECO:0000313" key="7">
    <source>
        <dbReference type="Proteomes" id="UP000761574"/>
    </source>
</evidence>
<sequence length="355" mass="40692">MFDMVKSSLGITMLIWLNTEMMARVNIVNKKELSKLDYFTLRVLIGLFEYQNGSVVAEQLNTTQPKVSRALSCLREWVKDELFVRQQYGLQPNAMAEKLYPLAKAIVAAYDEMSIVIHHRQPQQSELTIAAQEHQAGLLTEAVQEVCQLLGRNVTINMQQWSDNTPSLIAQGKIDYGVGINVDLHQSIESVDLGEVKYRYIIAKKHHPIFSETLSLPMLFSHRFVFINYSLIGGKRHWLEDLAQKLGVNLAVSLKTSSLNVALDHVVHCDDICWIASALAPQFVRQRPELAMIDVSEFFNRECRDSNRFVPYHYYLQFHHGNDKLFTSHLLANLQDKVTKLHQNCHQQLLETEQG</sequence>
<evidence type="ECO:0000256" key="1">
    <source>
        <dbReference type="ARBA" id="ARBA00009437"/>
    </source>
</evidence>
<dbReference type="Proteomes" id="UP000761574">
    <property type="component" value="Unassembled WGS sequence"/>
</dbReference>
<keyword evidence="4" id="KW-0804">Transcription</keyword>
<dbReference type="InterPro" id="IPR050389">
    <property type="entry name" value="LysR-type_TF"/>
</dbReference>
<comment type="similarity">
    <text evidence="1">Belongs to the LysR transcriptional regulatory family.</text>
</comment>
<evidence type="ECO:0000256" key="2">
    <source>
        <dbReference type="ARBA" id="ARBA00023015"/>
    </source>
</evidence>
<dbReference type="Gene3D" id="3.40.190.10">
    <property type="entry name" value="Periplasmic binding protein-like II"/>
    <property type="match status" value="2"/>
</dbReference>
<keyword evidence="3" id="KW-0238">DNA-binding</keyword>
<accession>A0ABQ4PLV2</accession>
<dbReference type="InterPro" id="IPR036390">
    <property type="entry name" value="WH_DNA-bd_sf"/>
</dbReference>
<evidence type="ECO:0000256" key="4">
    <source>
        <dbReference type="ARBA" id="ARBA00023163"/>
    </source>
</evidence>
<proteinExistence type="inferred from homology"/>
<dbReference type="SUPFAM" id="SSF46785">
    <property type="entry name" value="Winged helix' DNA-binding domain"/>
    <property type="match status" value="1"/>
</dbReference>
<dbReference type="InterPro" id="IPR036388">
    <property type="entry name" value="WH-like_DNA-bd_sf"/>
</dbReference>
<keyword evidence="2" id="KW-0805">Transcription regulation</keyword>
<dbReference type="Gene3D" id="1.10.10.10">
    <property type="entry name" value="Winged helix-like DNA-binding domain superfamily/Winged helix DNA-binding domain"/>
    <property type="match status" value="1"/>
</dbReference>